<comment type="caution">
    <text evidence="2">The sequence shown here is derived from an EMBL/GenBank/DDBJ whole genome shotgun (WGS) entry which is preliminary data.</text>
</comment>
<protein>
    <submittedName>
        <fullName evidence="2">PEP-CTERM sorting domain-containing protein</fullName>
    </submittedName>
</protein>
<dbReference type="EMBL" id="VGLS01000532">
    <property type="protein sequence ID" value="MBM3225287.1"/>
    <property type="molecule type" value="Genomic_DNA"/>
</dbReference>
<evidence type="ECO:0000259" key="1">
    <source>
        <dbReference type="Pfam" id="PF07589"/>
    </source>
</evidence>
<organism evidence="2 3">
    <name type="scientific">Tectimicrobiota bacterium</name>
    <dbReference type="NCBI Taxonomy" id="2528274"/>
    <lineage>
        <taxon>Bacteria</taxon>
        <taxon>Pseudomonadati</taxon>
        <taxon>Nitrospinota/Tectimicrobiota group</taxon>
        <taxon>Candidatus Tectimicrobiota</taxon>
    </lineage>
</organism>
<feature type="domain" description="Ice-binding protein C-terminal" evidence="1">
    <location>
        <begin position="316"/>
        <end position="339"/>
    </location>
</feature>
<proteinExistence type="predicted"/>
<reference evidence="2" key="1">
    <citation type="submission" date="2019-03" db="EMBL/GenBank/DDBJ databases">
        <title>Lake Tanganyika Metagenome-Assembled Genomes (MAGs).</title>
        <authorList>
            <person name="Tran P."/>
        </authorList>
    </citation>
    <scope>NUCLEOTIDE SEQUENCE</scope>
    <source>
        <strain evidence="2">K_DeepCast_65m_m2_066</strain>
    </source>
</reference>
<sequence>MLVSSQEGERSMQDHLMKIPRWRRVRSTPVAPKAGRERWRFLVRRVVHIATLGVVLAMPHYGYAVVVSVNNGNALAAQYYTSQAYGEIKDSNGNNLTEGGRIANASVPVGADSQSGTLTASGATSVFNTFAALDGFARARASASLAVTNSGPSFGYTAVASQGSRTQGLFVSPQTPGRVVFNFNLSGSTSAPVDVNALGRLDFLARPFVGGSGSFFDVFNAGALHALGPNTYAFEYIGPTVEPLDILFYSAAAVIAEGVSTGASFNGSANFASTFELTSIDLFTDQGTQITDWSLLDLGTDQVVFNQNGRVSPAAPVPEPSSLMLMLLGMTGVVVARRKACAHRRDTAPGPRA</sequence>
<evidence type="ECO:0000313" key="3">
    <source>
        <dbReference type="Proteomes" id="UP000712673"/>
    </source>
</evidence>
<dbReference type="AlphaFoldDB" id="A0A937W277"/>
<dbReference type="Proteomes" id="UP000712673">
    <property type="component" value="Unassembled WGS sequence"/>
</dbReference>
<dbReference type="Pfam" id="PF07589">
    <property type="entry name" value="PEP-CTERM"/>
    <property type="match status" value="1"/>
</dbReference>
<dbReference type="InterPro" id="IPR013424">
    <property type="entry name" value="Ice-binding_C"/>
</dbReference>
<name>A0A937W277_UNCTE</name>
<dbReference type="NCBIfam" id="TIGR02595">
    <property type="entry name" value="PEP_CTERM"/>
    <property type="match status" value="1"/>
</dbReference>
<accession>A0A937W277</accession>
<gene>
    <name evidence="2" type="ORF">FJZ47_16000</name>
</gene>
<evidence type="ECO:0000313" key="2">
    <source>
        <dbReference type="EMBL" id="MBM3225287.1"/>
    </source>
</evidence>